<evidence type="ECO:0000313" key="14">
    <source>
        <dbReference type="Proteomes" id="UP000595894"/>
    </source>
</evidence>
<dbReference type="InterPro" id="IPR005151">
    <property type="entry name" value="Tail-specific_protease"/>
</dbReference>
<dbReference type="Gene3D" id="2.120.10.30">
    <property type="entry name" value="TolB, C-terminal domain"/>
    <property type="match status" value="2"/>
</dbReference>
<evidence type="ECO:0000256" key="1">
    <source>
        <dbReference type="ARBA" id="ARBA00004496"/>
    </source>
</evidence>
<dbReference type="AlphaFoldDB" id="A0A974S5T7"/>
<dbReference type="Proteomes" id="UP000595894">
    <property type="component" value="Chromosome"/>
</dbReference>
<reference evidence="14" key="1">
    <citation type="submission" date="2020-09" db="EMBL/GenBank/DDBJ databases">
        <title>Sphingomonas sp., a new species isolated from pork steak.</title>
        <authorList>
            <person name="Heidler von Heilborn D."/>
        </authorList>
    </citation>
    <scope>NUCLEOTIDE SEQUENCE [LARGE SCALE GENOMIC DNA]</scope>
</reference>
<keyword evidence="5 7" id="KW-0378">Hydrolase</keyword>
<gene>
    <name evidence="13" type="ORF">H5J25_14980</name>
</gene>
<evidence type="ECO:0000256" key="9">
    <source>
        <dbReference type="PIRSR" id="PIRSR036421-3"/>
    </source>
</evidence>
<name>A0A974S5T7_9SPHN</name>
<evidence type="ECO:0000256" key="8">
    <source>
        <dbReference type="PIRSR" id="PIRSR036421-1"/>
    </source>
</evidence>
<dbReference type="PROSITE" id="PS50106">
    <property type="entry name" value="PDZ"/>
    <property type="match status" value="1"/>
</dbReference>
<dbReference type="InterPro" id="IPR036034">
    <property type="entry name" value="PDZ_sf"/>
</dbReference>
<evidence type="ECO:0000256" key="7">
    <source>
        <dbReference type="PIRNR" id="PIRNR036421"/>
    </source>
</evidence>
<evidence type="ECO:0000313" key="13">
    <source>
        <dbReference type="EMBL" id="QQV79093.1"/>
    </source>
</evidence>
<dbReference type="Gene3D" id="3.90.226.10">
    <property type="entry name" value="2-enoyl-CoA Hydratase, Chain A, domain 1"/>
    <property type="match status" value="1"/>
</dbReference>
<feature type="domain" description="PDZ" evidence="12">
    <location>
        <begin position="779"/>
        <end position="835"/>
    </location>
</feature>
<dbReference type="GO" id="GO:0006508">
    <property type="term" value="P:proteolysis"/>
    <property type="evidence" value="ECO:0007669"/>
    <property type="project" value="UniProtKB-UniRule"/>
</dbReference>
<dbReference type="SUPFAM" id="SSF82171">
    <property type="entry name" value="DPP6 N-terminal domain-like"/>
    <property type="match status" value="1"/>
</dbReference>
<evidence type="ECO:0000256" key="3">
    <source>
        <dbReference type="ARBA" id="ARBA00022490"/>
    </source>
</evidence>
<dbReference type="Pfam" id="PF26549">
    <property type="entry name" value="Tricorn_N"/>
    <property type="match status" value="1"/>
</dbReference>
<accession>A0A974S5T7</accession>
<dbReference type="InterPro" id="IPR041489">
    <property type="entry name" value="PDZ_6"/>
</dbReference>
<organism evidence="13 14">
    <name type="scientific">Sphingomonas aliaeris</name>
    <dbReference type="NCBI Taxonomy" id="2759526"/>
    <lineage>
        <taxon>Bacteria</taxon>
        <taxon>Pseudomonadati</taxon>
        <taxon>Pseudomonadota</taxon>
        <taxon>Alphaproteobacteria</taxon>
        <taxon>Sphingomonadales</taxon>
        <taxon>Sphingomonadaceae</taxon>
        <taxon>Sphingomonas</taxon>
    </lineage>
</organism>
<dbReference type="SMART" id="SM00228">
    <property type="entry name" value="PDZ"/>
    <property type="match status" value="1"/>
</dbReference>
<dbReference type="InterPro" id="IPR028204">
    <property type="entry name" value="Tricorn_C1"/>
</dbReference>
<comment type="subcellular location">
    <subcellularLocation>
        <location evidence="1 7">Cytoplasm</location>
    </subcellularLocation>
</comment>
<dbReference type="Pfam" id="PF14684">
    <property type="entry name" value="Tricorn_C1"/>
    <property type="match status" value="1"/>
</dbReference>
<dbReference type="Pfam" id="PF03572">
    <property type="entry name" value="Peptidase_S41"/>
    <property type="match status" value="1"/>
</dbReference>
<feature type="active site" description="Nucleophile" evidence="8">
    <location>
        <position position="991"/>
    </location>
</feature>
<dbReference type="PANTHER" id="PTHR43253:SF1">
    <property type="entry name" value="TRICORN PROTEASE HOMOLOG 2-RELATED"/>
    <property type="match status" value="1"/>
</dbReference>
<dbReference type="InterPro" id="IPR001478">
    <property type="entry name" value="PDZ"/>
</dbReference>
<evidence type="ECO:0000256" key="2">
    <source>
        <dbReference type="ARBA" id="ARBA00008524"/>
    </source>
</evidence>
<sequence>MGVILKSCWLISAAACLTSLAPVAHAEPKPAFAEPAVSPDGQLLAFVSGGDIWEVPASGGVARALVSDVATEGRPLYSPDGKQLAFTSTRGGSPNIYVLDLASGAVTRLTYAESGEELDAWSPDGKWIYFASGVNDLGRSPDVFRVSASGGTPMEVNRERYLAEFQAAPSPDGNAIVVNARGISANQWWRNGHSHIDETELWLKPIAGGSFTKLLADDQKHAWPMWSADGRTLTFMSTKSGTENLWRMAATPEAVPEQLTRFTDGRLLFPSQGPNGTIVFERDMGVWRYDPATGQAAPVPITLRGTAAVTPKRHDTINNFNRMALSPDGQKIAVIGHGELFAVAAKDGGPAQRISNSVAAERDVSWSPDSRRLLYVTERGLDHLIAEFDVASGRETVLTKGGIASVPVYAPDGKSFAYVVGDRELHIATLPRPSVAPSDRVVFTGAVATNERYGPRPTWSPDSRYVAFPVTDARSFTNVHVAAAAGGAARPISFLGNGQMGAIAWSPDGKYVLFDTSQRTEDSRIVRIDLLPHVPKYREDGFRDLFKPGKQPGTPDAPTNTSPDGPAPQKPLPAGGKPGAKAPAPAAPKIPPVTIVWEGLRGRATILPLGMSADTPVISSDGKTLVFHASERGQDNLYSYDLDELATDPPIAKQISQSTKSKGDFALTKDGKALFYLEGGTVMTTALDTPKPKPVSIAADMDVDFAAEKTVVFDQAWGILNRQFYDAKFNGQDWPALRAKYLPYVEGARTSDELRRIINLMIGELNASHSGINRPQRGPGSLPSDRVGDLGLRFDRATYEAGRGLVVSEVVTLGPASIEKITPGDRIVAINGRTIGPRDNLDALLENTVDRRVTLGVQGATGRRDVVVRPGSVSVAAGLRYRQWVDDRRALVDRLSGGRLGYVHIADMSSESLNQLYLDLDAENQSRQGVVVDIRNNNGGFVNGFALDVFSRRNFLTMTPRDLFPVPSRQALGQRALGVPTVLVINESSLSDAEDFTEGYRALGLGKVVGQPTAGWIVFTGGEPLIDGSTVRVPSTRIRDGRGQDMEMNPRPVDIAVERPLGETDTGRDAQLAAAVGQLLSQLGSTPPKPE</sequence>
<evidence type="ECO:0000256" key="6">
    <source>
        <dbReference type="ARBA" id="ARBA00022825"/>
    </source>
</evidence>
<keyword evidence="14" id="KW-1185">Reference proteome</keyword>
<feature type="signal peptide" evidence="11">
    <location>
        <begin position="1"/>
        <end position="26"/>
    </location>
</feature>
<evidence type="ECO:0000259" key="12">
    <source>
        <dbReference type="PROSITE" id="PS50106"/>
    </source>
</evidence>
<feature type="chain" id="PRO_5037195867" description="Tricorn protease homolog" evidence="11">
    <location>
        <begin position="27"/>
        <end position="1091"/>
    </location>
</feature>
<dbReference type="SUPFAM" id="SSF50156">
    <property type="entry name" value="PDZ domain-like"/>
    <property type="match status" value="1"/>
</dbReference>
<comment type="function">
    <text evidence="7">Degrades oligopeptides.</text>
</comment>
<keyword evidence="11" id="KW-0732">Signal</keyword>
<dbReference type="InterPro" id="IPR011659">
    <property type="entry name" value="WD40"/>
</dbReference>
<feature type="compositionally biased region" description="Low complexity" evidence="10">
    <location>
        <begin position="572"/>
        <end position="584"/>
    </location>
</feature>
<dbReference type="Pfam" id="PF07676">
    <property type="entry name" value="PD40"/>
    <property type="match status" value="3"/>
</dbReference>
<dbReference type="SUPFAM" id="SSF52096">
    <property type="entry name" value="ClpP/crotonase"/>
    <property type="match status" value="1"/>
</dbReference>
<dbReference type="Gene3D" id="2.120.10.60">
    <property type="entry name" value="Tricorn protease N-terminal domain"/>
    <property type="match status" value="2"/>
</dbReference>
<dbReference type="SUPFAM" id="SSF69304">
    <property type="entry name" value="Tricorn protease N-terminal domain"/>
    <property type="match status" value="1"/>
</dbReference>
<evidence type="ECO:0000256" key="10">
    <source>
        <dbReference type="SAM" id="MobiDB-lite"/>
    </source>
</evidence>
<protein>
    <recommendedName>
        <fullName evidence="7">Tricorn protease homolog</fullName>
        <ecNumber evidence="7">3.4.21.-</ecNumber>
    </recommendedName>
</protein>
<evidence type="ECO:0000256" key="11">
    <source>
        <dbReference type="SAM" id="SignalP"/>
    </source>
</evidence>
<proteinExistence type="inferred from homology"/>
<dbReference type="Gene3D" id="3.30.750.44">
    <property type="match status" value="1"/>
</dbReference>
<dbReference type="Pfam" id="PF17820">
    <property type="entry name" value="PDZ_6"/>
    <property type="match status" value="1"/>
</dbReference>
<feature type="region of interest" description="Disordered" evidence="10">
    <location>
        <begin position="540"/>
        <end position="587"/>
    </location>
</feature>
<dbReference type="InterPro" id="IPR029045">
    <property type="entry name" value="ClpP/crotonase-like_dom_sf"/>
</dbReference>
<keyword evidence="6 7" id="KW-0720">Serine protease</keyword>
<feature type="site" description="Transition state stabilizer; via amide nitrogen" evidence="9">
    <location>
        <position position="992"/>
    </location>
</feature>
<dbReference type="PANTHER" id="PTHR43253">
    <property type="entry name" value="TRICORN PROTEASE HOMOLOG 2-RELATED"/>
    <property type="match status" value="1"/>
</dbReference>
<dbReference type="KEGG" id="sari:H5J25_14980"/>
<dbReference type="GO" id="GO:0008236">
    <property type="term" value="F:serine-type peptidase activity"/>
    <property type="evidence" value="ECO:0007669"/>
    <property type="project" value="UniProtKB-UniRule"/>
</dbReference>
<comment type="similarity">
    <text evidence="2 7">Belongs to the peptidase S41B family.</text>
</comment>
<dbReference type="InterPro" id="IPR011042">
    <property type="entry name" value="6-blade_b-propeller_TolB-like"/>
</dbReference>
<dbReference type="EC" id="3.4.21.-" evidence="7"/>
<dbReference type="CDD" id="cd07562">
    <property type="entry name" value="Peptidase_S41_TRI"/>
    <property type="match status" value="1"/>
</dbReference>
<dbReference type="SMART" id="SM00245">
    <property type="entry name" value="TSPc"/>
    <property type="match status" value="1"/>
</dbReference>
<dbReference type="GO" id="GO:0005737">
    <property type="term" value="C:cytoplasm"/>
    <property type="evidence" value="ECO:0007669"/>
    <property type="project" value="UniProtKB-SubCell"/>
</dbReference>
<keyword evidence="3 7" id="KW-0963">Cytoplasm</keyword>
<dbReference type="EMBL" id="CP061035">
    <property type="protein sequence ID" value="QQV79093.1"/>
    <property type="molecule type" value="Genomic_DNA"/>
</dbReference>
<dbReference type="InterPro" id="IPR012393">
    <property type="entry name" value="Tricorn_protease"/>
</dbReference>
<evidence type="ECO:0000256" key="5">
    <source>
        <dbReference type="ARBA" id="ARBA00022801"/>
    </source>
</evidence>
<feature type="active site" description="Charge relay system" evidence="8">
    <location>
        <position position="1047"/>
    </location>
</feature>
<dbReference type="PIRSF" id="PIRSF036421">
    <property type="entry name" value="Tricorn_protease"/>
    <property type="match status" value="1"/>
</dbReference>
<feature type="active site" description="Charge relay system" evidence="8">
    <location>
        <position position="769"/>
    </location>
</feature>
<keyword evidence="4 7" id="KW-0645">Protease</keyword>
<dbReference type="Gene3D" id="2.30.42.10">
    <property type="match status" value="1"/>
</dbReference>
<evidence type="ECO:0000256" key="4">
    <source>
        <dbReference type="ARBA" id="ARBA00022670"/>
    </source>
</evidence>